<sequence length="146" mass="16260">MEIRPTPRQSHDKQIIQPYTKQRFIGYFIDYRDEGRSGTLLLIGGGASLTILFLIQRADTAAREHLEQDRMLRTNARLLKESWACQLSKGSLASLPRQYSALWSVPRTGVPDNHVVIGHVVQESAGAIIGRNPHTIGSHEADMVSA</sequence>
<evidence type="ECO:0000313" key="1">
    <source>
        <dbReference type="EMBL" id="NMF02676.1"/>
    </source>
</evidence>
<proteinExistence type="predicted"/>
<dbReference type="AlphaFoldDB" id="A0A848D4E8"/>
<dbReference type="Proteomes" id="UP000583419">
    <property type="component" value="Unassembled WGS sequence"/>
</dbReference>
<protein>
    <submittedName>
        <fullName evidence="1">Uncharacterized protein</fullName>
    </submittedName>
</protein>
<name>A0A848D4E8_9BIFI</name>
<organism evidence="1 2">
    <name type="scientific">Bifidobacterium boum</name>
    <dbReference type="NCBI Taxonomy" id="78343"/>
    <lineage>
        <taxon>Bacteria</taxon>
        <taxon>Bacillati</taxon>
        <taxon>Actinomycetota</taxon>
        <taxon>Actinomycetes</taxon>
        <taxon>Bifidobacteriales</taxon>
        <taxon>Bifidobacteriaceae</taxon>
        <taxon>Bifidobacterium</taxon>
    </lineage>
</organism>
<gene>
    <name evidence="1" type="ORF">HF843_05735</name>
</gene>
<dbReference type="EMBL" id="JABAGJ010000007">
    <property type="protein sequence ID" value="NMF02676.1"/>
    <property type="molecule type" value="Genomic_DNA"/>
</dbReference>
<reference evidence="1 2" key="1">
    <citation type="submission" date="2020-04" db="EMBL/GenBank/DDBJ databases">
        <authorList>
            <person name="Hitch T.C.A."/>
            <person name="Wylensek D."/>
            <person name="Clavel T."/>
        </authorList>
    </citation>
    <scope>NUCLEOTIDE SEQUENCE [LARGE SCALE GENOMIC DNA]</scope>
    <source>
        <strain evidence="1 2">WCA-130-P53-4B</strain>
    </source>
</reference>
<evidence type="ECO:0000313" key="2">
    <source>
        <dbReference type="Proteomes" id="UP000583419"/>
    </source>
</evidence>
<accession>A0A848D4E8</accession>
<comment type="caution">
    <text evidence="1">The sequence shown here is derived from an EMBL/GenBank/DDBJ whole genome shotgun (WGS) entry which is preliminary data.</text>
</comment>